<sequence>MEIAVFLLALASIQILWKVKKLWTTECLGEDICRLNLGADMMDTKGAISDAFTNKVVEIEDVASGRTTIVTIATPVRITKGLKRERSPATEIKAMMNGGFQITKNAFEGCPMTVLDDLVVVFILQNEISSPLHAQILEFCESELFPETLQNSEVASNSNCCYEDHSSYATNLTFNPDLDKFCCTMVNNGTPKQLITTTPNTTSTTATRLTTNNNSNLSLIFDSPEDVENDISASIDFSPSHNYSVPQYLNAQQEQFDLSLLQTQIPATDQVLDGSLSHYTADHGVPLMGHPVGAVSEEESLSSMPSYMHLNASSPACSFLDPMMNLYLPSNMNAALSAENLGIFNGNLFLGTELQPQELEYQGDNGGIFCPEPMPRVFNPSELQALSNESQHLVNEGGSTTPLASEISSLEDSTFKVGKLSVEERKEKIHRYMKKRNERNFSKKIKYACRKTLADSRPRVRGRFAKNDEFGEATRTTYSTHEEDTDEDARSLHVVVKEEEDMVDSSEIFAHLSGLNSFKCNYPIQYWI</sequence>
<dbReference type="GO" id="GO:0009909">
    <property type="term" value="P:regulation of flower development"/>
    <property type="evidence" value="ECO:0007669"/>
    <property type="project" value="InterPro"/>
</dbReference>
<reference evidence="6" key="1">
    <citation type="submission" date="2022-12" db="EMBL/GenBank/DDBJ databases">
        <title>Draft genome assemblies for two species of Escallonia (Escalloniales).</title>
        <authorList>
            <person name="Chanderbali A."/>
            <person name="Dervinis C."/>
            <person name="Anghel I."/>
            <person name="Soltis D."/>
            <person name="Soltis P."/>
            <person name="Zapata F."/>
        </authorList>
    </citation>
    <scope>NUCLEOTIDE SEQUENCE</scope>
    <source>
        <strain evidence="6">UCBG92.1500</strain>
        <tissue evidence="6">Leaf</tissue>
    </source>
</reference>
<dbReference type="PANTHER" id="PTHR31319:SF110">
    <property type="entry name" value="CCT MOTIF FAMILY PROTEIN"/>
    <property type="match status" value="1"/>
</dbReference>
<dbReference type="GO" id="GO:0005634">
    <property type="term" value="C:nucleus"/>
    <property type="evidence" value="ECO:0007669"/>
    <property type="project" value="UniProtKB-SubCell"/>
</dbReference>
<comment type="caution">
    <text evidence="6">The sequence shown here is derived from an EMBL/GenBank/DDBJ whole genome shotgun (WGS) entry which is preliminary data.</text>
</comment>
<feature type="chain" id="PRO_5041664096" description="CCT domain-containing protein" evidence="4">
    <location>
        <begin position="30"/>
        <end position="528"/>
    </location>
</feature>
<dbReference type="PANTHER" id="PTHR31319">
    <property type="entry name" value="ZINC FINGER PROTEIN CONSTANS-LIKE 4"/>
    <property type="match status" value="1"/>
</dbReference>
<feature type="domain" description="CCT" evidence="5">
    <location>
        <begin position="425"/>
        <end position="467"/>
    </location>
</feature>
<dbReference type="PROSITE" id="PS51017">
    <property type="entry name" value="CCT"/>
    <property type="match status" value="1"/>
</dbReference>
<evidence type="ECO:0000259" key="5">
    <source>
        <dbReference type="PROSITE" id="PS51017"/>
    </source>
</evidence>
<evidence type="ECO:0000256" key="4">
    <source>
        <dbReference type="SAM" id="SignalP"/>
    </source>
</evidence>
<dbReference type="Proteomes" id="UP001187471">
    <property type="component" value="Unassembled WGS sequence"/>
</dbReference>
<accession>A0AA88U441</accession>
<feature type="signal peptide" evidence="4">
    <location>
        <begin position="1"/>
        <end position="29"/>
    </location>
</feature>
<keyword evidence="7" id="KW-1185">Reference proteome</keyword>
<keyword evidence="2 3" id="KW-0539">Nucleus</keyword>
<evidence type="ECO:0000313" key="6">
    <source>
        <dbReference type="EMBL" id="KAK2967906.1"/>
    </source>
</evidence>
<evidence type="ECO:0000256" key="3">
    <source>
        <dbReference type="PROSITE-ProRule" id="PRU00357"/>
    </source>
</evidence>
<evidence type="ECO:0000256" key="1">
    <source>
        <dbReference type="ARBA" id="ARBA00004123"/>
    </source>
</evidence>
<dbReference type="InterPro" id="IPR045281">
    <property type="entry name" value="CONSTANS-like"/>
</dbReference>
<comment type="subcellular location">
    <subcellularLocation>
        <location evidence="1 3">Nucleus</location>
    </subcellularLocation>
</comment>
<dbReference type="EMBL" id="JAVXUO010002974">
    <property type="protein sequence ID" value="KAK2967906.1"/>
    <property type="molecule type" value="Genomic_DNA"/>
</dbReference>
<dbReference type="Pfam" id="PF06203">
    <property type="entry name" value="CCT"/>
    <property type="match status" value="1"/>
</dbReference>
<organism evidence="6 7">
    <name type="scientific">Escallonia rubra</name>
    <dbReference type="NCBI Taxonomy" id="112253"/>
    <lineage>
        <taxon>Eukaryota</taxon>
        <taxon>Viridiplantae</taxon>
        <taxon>Streptophyta</taxon>
        <taxon>Embryophyta</taxon>
        <taxon>Tracheophyta</taxon>
        <taxon>Spermatophyta</taxon>
        <taxon>Magnoliopsida</taxon>
        <taxon>eudicotyledons</taxon>
        <taxon>Gunneridae</taxon>
        <taxon>Pentapetalae</taxon>
        <taxon>asterids</taxon>
        <taxon>campanulids</taxon>
        <taxon>Escalloniales</taxon>
        <taxon>Escalloniaceae</taxon>
        <taxon>Escallonia</taxon>
    </lineage>
</organism>
<evidence type="ECO:0000256" key="2">
    <source>
        <dbReference type="ARBA" id="ARBA00023242"/>
    </source>
</evidence>
<keyword evidence="4" id="KW-0732">Signal</keyword>
<gene>
    <name evidence="6" type="ORF">RJ640_010516</name>
</gene>
<dbReference type="InterPro" id="IPR010402">
    <property type="entry name" value="CCT_domain"/>
</dbReference>
<protein>
    <recommendedName>
        <fullName evidence="5">CCT domain-containing protein</fullName>
    </recommendedName>
</protein>
<proteinExistence type="predicted"/>
<dbReference type="AlphaFoldDB" id="A0AA88U441"/>
<name>A0AA88U441_9ASTE</name>
<dbReference type="GO" id="GO:0003700">
    <property type="term" value="F:DNA-binding transcription factor activity"/>
    <property type="evidence" value="ECO:0007669"/>
    <property type="project" value="TreeGrafter"/>
</dbReference>
<evidence type="ECO:0000313" key="7">
    <source>
        <dbReference type="Proteomes" id="UP001187471"/>
    </source>
</evidence>